<evidence type="ECO:0008006" key="3">
    <source>
        <dbReference type="Google" id="ProtNLM"/>
    </source>
</evidence>
<reference evidence="1 2" key="1">
    <citation type="journal article" date="2017" name="Int. J. Syst. Evol. Microbiol.">
        <title>Rouxiella badensis sp. nov. and Rouxiella silvae sp. nov. isolated from peat bog soil in Germany and emendation of the genus description.</title>
        <authorList>
            <person name="Le Fleche-Mateos A."/>
            <person name="Kugler J.H."/>
            <person name="Hansen S.H."/>
            <person name="Syldatk C."/>
            <person name="Hausmann R."/>
            <person name="Lomprez F."/>
            <person name="Vandenbogaert M."/>
            <person name="Manuguerra J.C."/>
            <person name="Grimont P.A."/>
        </authorList>
    </citation>
    <scope>NUCLEOTIDE SEQUENCE [LARGE SCALE GENOMIC DNA]</scope>
    <source>
        <strain evidence="1 2">213</strain>
    </source>
</reference>
<evidence type="ECO:0000313" key="2">
    <source>
        <dbReference type="Proteomes" id="UP000192722"/>
    </source>
</evidence>
<dbReference type="Proteomes" id="UP000192722">
    <property type="component" value="Unassembled WGS sequence"/>
</dbReference>
<keyword evidence="2" id="KW-1185">Reference proteome</keyword>
<name>A0ABX3TWX4_9GAMM</name>
<accession>A0ABX3TWX4</accession>
<sequence>MTNINESALWEKNIHQIQRGERVVGGLDGVANVQAAQLANRTQYLKAAIDDNPDLRGFTFYITESDPDGTRAGLAATTKGQLFRVAQGVGGFISFINYRNDGGKAVAVAYSNAAGSAMAFKDVATLLAFVPTTAHALAMDASSGSLYFWSNGAWEKAPDPQQEEIDNLKQMFGLMPDGSFAIKGNNGVIFHIGDLGGIIQALEAERTLSVKNAGVLSSSELPFIILGANGLALALTKEGVLNTVSTSVGGNALTDNPYGLAWSVMGQNGFAAALTTDSELYIKKLYAEEIVTGGESSSPQALNLHDRYFDTDGNLSPVNPDMLKMSGWGSSSFTQGGVGVNFTSLAAELGVTDWNNQGQGGETSFHVAARFGAVPFTLKFPDNTLPASGSVAVACQQLPSNYYSNYLKSYDGTLHGVAGNLKWDNQLKSLSFTRAAAGDAVALSGPEDFIPSLPVTYRDGVVLLWMYKNDLKFDAVTNPEITMDTIFNNVVKTVMHVSTMVKRVVVIGVFNDSAYGNDIYKTRLAEMNRRCKEKFGPLYVDTQDYMCSAQIWTDAGITPTPSDLTMQAQGYKATSLSLDAAHLNMAAHKAVVENVIKSHLLNLNWYK</sequence>
<proteinExistence type="predicted"/>
<dbReference type="RefSeq" id="WP_084983996.1">
    <property type="nucleotide sequence ID" value="NZ_CBCSCF010000004.1"/>
</dbReference>
<dbReference type="EMBL" id="MRWD01000050">
    <property type="protein sequence ID" value="ORJ19746.1"/>
    <property type="molecule type" value="Genomic_DNA"/>
</dbReference>
<comment type="caution">
    <text evidence="1">The sequence shown here is derived from an EMBL/GenBank/DDBJ whole genome shotgun (WGS) entry which is preliminary data.</text>
</comment>
<evidence type="ECO:0000313" key="1">
    <source>
        <dbReference type="EMBL" id="ORJ19746.1"/>
    </source>
</evidence>
<protein>
    <recommendedName>
        <fullName evidence="3">SGNH hydrolase-type esterase domain-containing protein</fullName>
    </recommendedName>
</protein>
<dbReference type="SUPFAM" id="SSF52266">
    <property type="entry name" value="SGNH hydrolase"/>
    <property type="match status" value="1"/>
</dbReference>
<organism evidence="1 2">
    <name type="scientific">Rouxiella silvae</name>
    <dbReference type="NCBI Taxonomy" id="1646373"/>
    <lineage>
        <taxon>Bacteria</taxon>
        <taxon>Pseudomonadati</taxon>
        <taxon>Pseudomonadota</taxon>
        <taxon>Gammaproteobacteria</taxon>
        <taxon>Enterobacterales</taxon>
        <taxon>Yersiniaceae</taxon>
        <taxon>Rouxiella</taxon>
    </lineage>
</organism>
<gene>
    <name evidence="1" type="ORF">BS639_18545</name>
</gene>